<protein>
    <submittedName>
        <fullName evidence="2">Uncharacterized protein</fullName>
    </submittedName>
</protein>
<dbReference type="EMBL" id="JAGKQM010000011">
    <property type="protein sequence ID" value="KAH0902090.1"/>
    <property type="molecule type" value="Genomic_DNA"/>
</dbReference>
<evidence type="ECO:0000313" key="3">
    <source>
        <dbReference type="Proteomes" id="UP000824890"/>
    </source>
</evidence>
<accession>A0ABQ8BB82</accession>
<gene>
    <name evidence="2" type="ORF">HID58_041593</name>
</gene>
<feature type="chain" id="PRO_5045906753" evidence="1">
    <location>
        <begin position="27"/>
        <end position="136"/>
    </location>
</feature>
<organism evidence="2 3">
    <name type="scientific">Brassica napus</name>
    <name type="common">Rape</name>
    <dbReference type="NCBI Taxonomy" id="3708"/>
    <lineage>
        <taxon>Eukaryota</taxon>
        <taxon>Viridiplantae</taxon>
        <taxon>Streptophyta</taxon>
        <taxon>Embryophyta</taxon>
        <taxon>Tracheophyta</taxon>
        <taxon>Spermatophyta</taxon>
        <taxon>Magnoliopsida</taxon>
        <taxon>eudicotyledons</taxon>
        <taxon>Gunneridae</taxon>
        <taxon>Pentapetalae</taxon>
        <taxon>rosids</taxon>
        <taxon>malvids</taxon>
        <taxon>Brassicales</taxon>
        <taxon>Brassicaceae</taxon>
        <taxon>Brassiceae</taxon>
        <taxon>Brassica</taxon>
    </lineage>
</organism>
<reference evidence="2 3" key="1">
    <citation type="submission" date="2021-05" db="EMBL/GenBank/DDBJ databases">
        <title>Genome Assembly of Synthetic Allotetraploid Brassica napus Reveals Homoeologous Exchanges between Subgenomes.</title>
        <authorList>
            <person name="Davis J.T."/>
        </authorList>
    </citation>
    <scope>NUCLEOTIDE SEQUENCE [LARGE SCALE GENOMIC DNA]</scope>
    <source>
        <strain evidence="3">cv. Da-Ae</strain>
        <tissue evidence="2">Seedling</tissue>
    </source>
</reference>
<sequence>PKVINLPILSHSLWFILLSTISVASASSIPRSFSCTLRSSSLSVYSNPSSSATITTDSEPFSLGHRAHKDFRILHNVLNLNISVYFSLLIEFSNAMQPFDLETNYYEFYNSNVHRGIHYLSAKAWDDNFVQCRWFQ</sequence>
<comment type="caution">
    <text evidence="2">The sequence shown here is derived from an EMBL/GenBank/DDBJ whole genome shotgun (WGS) entry which is preliminary data.</text>
</comment>
<feature type="non-terminal residue" evidence="2">
    <location>
        <position position="1"/>
    </location>
</feature>
<evidence type="ECO:0000256" key="1">
    <source>
        <dbReference type="SAM" id="SignalP"/>
    </source>
</evidence>
<dbReference type="Proteomes" id="UP000824890">
    <property type="component" value="Unassembled WGS sequence"/>
</dbReference>
<keyword evidence="1" id="KW-0732">Signal</keyword>
<evidence type="ECO:0000313" key="2">
    <source>
        <dbReference type="EMBL" id="KAH0902090.1"/>
    </source>
</evidence>
<proteinExistence type="predicted"/>
<keyword evidence="3" id="KW-1185">Reference proteome</keyword>
<name>A0ABQ8BB82_BRANA</name>
<feature type="signal peptide" evidence="1">
    <location>
        <begin position="1"/>
        <end position="26"/>
    </location>
</feature>